<dbReference type="InterPro" id="IPR023606">
    <property type="entry name" value="CoA-Trfase_III_dom_1_sf"/>
</dbReference>
<evidence type="ECO:0000256" key="1">
    <source>
        <dbReference type="ARBA" id="ARBA00022679"/>
    </source>
</evidence>
<dbReference type="Gene3D" id="3.30.1540.10">
    <property type="entry name" value="formyl-coa transferase, domain 3"/>
    <property type="match status" value="1"/>
</dbReference>
<organism evidence="2 3">
    <name type="scientific">Rhodovarius crocodyli</name>
    <dbReference type="NCBI Taxonomy" id="1979269"/>
    <lineage>
        <taxon>Bacteria</taxon>
        <taxon>Pseudomonadati</taxon>
        <taxon>Pseudomonadota</taxon>
        <taxon>Alphaproteobacteria</taxon>
        <taxon>Acetobacterales</taxon>
        <taxon>Roseomonadaceae</taxon>
        <taxon>Rhodovarius</taxon>
    </lineage>
</organism>
<dbReference type="OrthoDB" id="7457784at2"/>
<keyword evidence="1 2" id="KW-0808">Transferase</keyword>
<dbReference type="GO" id="GO:0008410">
    <property type="term" value="F:CoA-transferase activity"/>
    <property type="evidence" value="ECO:0007669"/>
    <property type="project" value="TreeGrafter"/>
</dbReference>
<keyword evidence="3" id="KW-1185">Reference proteome</keyword>
<dbReference type="RefSeq" id="WP_127787683.1">
    <property type="nucleotide sequence ID" value="NZ_SACL01000003.1"/>
</dbReference>
<name>A0A437MHC3_9PROT</name>
<reference evidence="2 3" key="1">
    <citation type="submission" date="2019-01" db="EMBL/GenBank/DDBJ databases">
        <authorList>
            <person name="Chen W.-M."/>
        </authorList>
    </citation>
    <scope>NUCLEOTIDE SEQUENCE [LARGE SCALE GENOMIC DNA]</scope>
    <source>
        <strain evidence="2 3">CCP-6</strain>
    </source>
</reference>
<dbReference type="InterPro" id="IPR003673">
    <property type="entry name" value="CoA-Trfase_fam_III"/>
</dbReference>
<dbReference type="Pfam" id="PF02515">
    <property type="entry name" value="CoA_transf_3"/>
    <property type="match status" value="1"/>
</dbReference>
<dbReference type="InterPro" id="IPR044855">
    <property type="entry name" value="CoA-Trfase_III_dom3_sf"/>
</dbReference>
<evidence type="ECO:0000313" key="3">
    <source>
        <dbReference type="Proteomes" id="UP000282957"/>
    </source>
</evidence>
<dbReference type="AlphaFoldDB" id="A0A437MHC3"/>
<dbReference type="EMBL" id="SACL01000003">
    <property type="protein sequence ID" value="RVT97036.1"/>
    <property type="molecule type" value="Genomic_DNA"/>
</dbReference>
<accession>A0A437MHC3</accession>
<dbReference type="Gene3D" id="3.40.50.10540">
    <property type="entry name" value="Crotonobetainyl-coa:carnitine coa-transferase, domain 1"/>
    <property type="match status" value="1"/>
</dbReference>
<dbReference type="SUPFAM" id="SSF89796">
    <property type="entry name" value="CoA-transferase family III (CaiB/BaiF)"/>
    <property type="match status" value="1"/>
</dbReference>
<protein>
    <submittedName>
        <fullName evidence="2">CoA transferase</fullName>
    </submittedName>
</protein>
<evidence type="ECO:0000313" key="2">
    <source>
        <dbReference type="EMBL" id="RVT97036.1"/>
    </source>
</evidence>
<comment type="caution">
    <text evidence="2">The sequence shown here is derived from an EMBL/GenBank/DDBJ whole genome shotgun (WGS) entry which is preliminary data.</text>
</comment>
<dbReference type="PANTHER" id="PTHR48207:SF3">
    <property type="entry name" value="SUCCINATE--HYDROXYMETHYLGLUTARATE COA-TRANSFERASE"/>
    <property type="match status" value="1"/>
</dbReference>
<sequence length="372" mass="39896">MQPYKGLLVLDAAQGIAGPYCGMLLAAMGADVIKLEPPKGDWSRGLGTRQDDHSVMSTVFNRGKRGVVLDMATEEGKRQVQALAAKADIVIEAFRPGVAARIGLGPEQCRPDVIYVSISGFGQKGPHSERPCTDSVMQAFSGFASLNKGMDDVPHRAYTTPVDIHTGMCTFAAVQAAIADRALDKAPRQRLLDCSLMAGAGSLLAIQIGDVGLLGRQPPELNVPAGSYQCKDGAWVMVALVREQEWVDLVSLMGATHLLEDPRFTDFPTRAANKAALLPLLREAFLTRTCEEWLALFKTRRLLTDRVNTPLEWLAEDHTKQVNAAPILNQPGLGAVPMPALPGIGAILTPAPGLGQHTDEVLTEHGLKENAA</sequence>
<proteinExistence type="predicted"/>
<gene>
    <name evidence="2" type="ORF">EOD42_11635</name>
</gene>
<dbReference type="PANTHER" id="PTHR48207">
    <property type="entry name" value="SUCCINATE--HYDROXYMETHYLGLUTARATE COA-TRANSFERASE"/>
    <property type="match status" value="1"/>
</dbReference>
<dbReference type="InterPro" id="IPR050483">
    <property type="entry name" value="CoA-transferase_III_domain"/>
</dbReference>
<dbReference type="Proteomes" id="UP000282957">
    <property type="component" value="Unassembled WGS sequence"/>
</dbReference>